<evidence type="ECO:0000313" key="2">
    <source>
        <dbReference type="Proteomes" id="UP000324241"/>
    </source>
</evidence>
<dbReference type="RefSeq" id="XP_033427259.1">
    <property type="nucleotide sequence ID" value="XM_033571227.1"/>
</dbReference>
<protein>
    <submittedName>
        <fullName evidence="1">Uncharacterized protein</fullName>
    </submittedName>
</protein>
<dbReference type="VEuPathDB" id="FungiDB:EYZ11_013104"/>
<dbReference type="GeneID" id="54329302"/>
<gene>
    <name evidence="1" type="ORF">ATNIH1004_006600</name>
</gene>
<evidence type="ECO:0000313" key="1">
    <source>
        <dbReference type="EMBL" id="KAA8647898.1"/>
    </source>
</evidence>
<name>A0A5M9MLK9_9EURO</name>
<comment type="caution">
    <text evidence="1">The sequence shown here is derived from an EMBL/GenBank/DDBJ whole genome shotgun (WGS) entry which is preliminary data.</text>
</comment>
<proteinExistence type="predicted"/>
<dbReference type="EMBL" id="QUQM01000004">
    <property type="protein sequence ID" value="KAA8647898.1"/>
    <property type="molecule type" value="Genomic_DNA"/>
</dbReference>
<dbReference type="AlphaFoldDB" id="A0A5M9MLK9"/>
<dbReference type="Proteomes" id="UP000324241">
    <property type="component" value="Unassembled WGS sequence"/>
</dbReference>
<accession>A0A5M9MLK9</accession>
<reference evidence="1 2" key="1">
    <citation type="submission" date="2019-08" db="EMBL/GenBank/DDBJ databases">
        <title>The genome sequence of a newly discovered highly antifungal drug resistant Aspergillus species, Aspergillus tanneri NIH 1004.</title>
        <authorList>
            <person name="Mounaud S."/>
            <person name="Singh I."/>
            <person name="Joardar V."/>
            <person name="Pakala S."/>
            <person name="Pakala S."/>
            <person name="Venepally P."/>
            <person name="Chung J.K."/>
            <person name="Losada L."/>
            <person name="Nierman W.C."/>
        </authorList>
    </citation>
    <scope>NUCLEOTIDE SEQUENCE [LARGE SCALE GENOMIC DNA]</scope>
    <source>
        <strain evidence="1 2">NIH1004</strain>
    </source>
</reference>
<organism evidence="1 2">
    <name type="scientific">Aspergillus tanneri</name>
    <dbReference type="NCBI Taxonomy" id="1220188"/>
    <lineage>
        <taxon>Eukaryota</taxon>
        <taxon>Fungi</taxon>
        <taxon>Dikarya</taxon>
        <taxon>Ascomycota</taxon>
        <taxon>Pezizomycotina</taxon>
        <taxon>Eurotiomycetes</taxon>
        <taxon>Eurotiomycetidae</taxon>
        <taxon>Eurotiales</taxon>
        <taxon>Aspergillaceae</taxon>
        <taxon>Aspergillus</taxon>
        <taxon>Aspergillus subgen. Circumdati</taxon>
    </lineage>
</organism>
<sequence length="108" mass="11865">MRGAPKLGLKPYGAIGALLTTQNQENLDIDRRVPVSVRKEEPSCSPREMQVQDGKGWASAAPFGVADGQKPCRSPHLSTFSDSNRIKHAQYLLYRTELIVPELSSTSI</sequence>